<accession>A0A2M4B4I9</accession>
<feature type="chain" id="PRO_5014785678" evidence="1">
    <location>
        <begin position="33"/>
        <end position="112"/>
    </location>
</feature>
<reference evidence="2" key="1">
    <citation type="submission" date="2018-01" db="EMBL/GenBank/DDBJ databases">
        <title>An insight into the sialome of Amazonian anophelines.</title>
        <authorList>
            <person name="Ribeiro J.M."/>
            <person name="Scarpassa V."/>
            <person name="Calvo E."/>
        </authorList>
    </citation>
    <scope>NUCLEOTIDE SEQUENCE</scope>
    <source>
        <tissue evidence="2">Salivary glands</tissue>
    </source>
</reference>
<protein>
    <submittedName>
        <fullName evidence="2">Putative secreted protein</fullName>
    </submittedName>
</protein>
<keyword evidence="1" id="KW-0732">Signal</keyword>
<name>A0A2M4B4I9_9DIPT</name>
<organism evidence="2">
    <name type="scientific">Anopheles triannulatus</name>
    <dbReference type="NCBI Taxonomy" id="58253"/>
    <lineage>
        <taxon>Eukaryota</taxon>
        <taxon>Metazoa</taxon>
        <taxon>Ecdysozoa</taxon>
        <taxon>Arthropoda</taxon>
        <taxon>Hexapoda</taxon>
        <taxon>Insecta</taxon>
        <taxon>Pterygota</taxon>
        <taxon>Neoptera</taxon>
        <taxon>Endopterygota</taxon>
        <taxon>Diptera</taxon>
        <taxon>Nematocera</taxon>
        <taxon>Culicoidea</taxon>
        <taxon>Culicidae</taxon>
        <taxon>Anophelinae</taxon>
        <taxon>Anopheles</taxon>
    </lineage>
</organism>
<sequence>MGRRILPQSALRRFMIAPCLMLALSGWPVSRCVPRVSVDSLPRGFLGFPPALAVAVLRGSIPANRASRLMLIHCYVALSTCIDCYDQQQHDTRLIPFPFATLAAIQRTAFVV</sequence>
<evidence type="ECO:0000256" key="1">
    <source>
        <dbReference type="SAM" id="SignalP"/>
    </source>
</evidence>
<proteinExistence type="predicted"/>
<dbReference type="AlphaFoldDB" id="A0A2M4B4I9"/>
<evidence type="ECO:0000313" key="2">
    <source>
        <dbReference type="EMBL" id="MBW47974.1"/>
    </source>
</evidence>
<dbReference type="EMBL" id="GGFK01014653">
    <property type="protein sequence ID" value="MBW47974.1"/>
    <property type="molecule type" value="Transcribed_RNA"/>
</dbReference>
<feature type="signal peptide" evidence="1">
    <location>
        <begin position="1"/>
        <end position="32"/>
    </location>
</feature>